<reference evidence="1" key="2">
    <citation type="journal article" date="2023" name="IMA Fungus">
        <title>Comparative genomic study of the Penicillium genus elucidates a diverse pangenome and 15 lateral gene transfer events.</title>
        <authorList>
            <person name="Petersen C."/>
            <person name="Sorensen T."/>
            <person name="Nielsen M.R."/>
            <person name="Sondergaard T.E."/>
            <person name="Sorensen J.L."/>
            <person name="Fitzpatrick D.A."/>
            <person name="Frisvad J.C."/>
            <person name="Nielsen K.L."/>
        </authorList>
    </citation>
    <scope>NUCLEOTIDE SEQUENCE</scope>
    <source>
        <strain evidence="1">IBT 15544</strain>
    </source>
</reference>
<dbReference type="Proteomes" id="UP001150904">
    <property type="component" value="Unassembled WGS sequence"/>
</dbReference>
<organism evidence="1 2">
    <name type="scientific">Penicillium cinerascens</name>
    <dbReference type="NCBI Taxonomy" id="70096"/>
    <lineage>
        <taxon>Eukaryota</taxon>
        <taxon>Fungi</taxon>
        <taxon>Dikarya</taxon>
        <taxon>Ascomycota</taxon>
        <taxon>Pezizomycotina</taxon>
        <taxon>Eurotiomycetes</taxon>
        <taxon>Eurotiomycetidae</taxon>
        <taxon>Eurotiales</taxon>
        <taxon>Aspergillaceae</taxon>
        <taxon>Penicillium</taxon>
    </lineage>
</organism>
<protein>
    <submittedName>
        <fullName evidence="1">Histidine phosphatase superfamily</fullName>
    </submittedName>
</protein>
<accession>A0A9W9MA74</accession>
<proteinExistence type="predicted"/>
<gene>
    <name evidence="1" type="ORF">N7498_009004</name>
</gene>
<reference evidence="1" key="1">
    <citation type="submission" date="2022-12" db="EMBL/GenBank/DDBJ databases">
        <authorList>
            <person name="Petersen C."/>
        </authorList>
    </citation>
    <scope>NUCLEOTIDE SEQUENCE</scope>
    <source>
        <strain evidence="1">IBT 15544</strain>
    </source>
</reference>
<keyword evidence="2" id="KW-1185">Reference proteome</keyword>
<evidence type="ECO:0000313" key="2">
    <source>
        <dbReference type="Proteomes" id="UP001150904"/>
    </source>
</evidence>
<dbReference type="RefSeq" id="XP_058306054.1">
    <property type="nucleotide sequence ID" value="XM_058456066.1"/>
</dbReference>
<dbReference type="GeneID" id="83183367"/>
<comment type="caution">
    <text evidence="1">The sequence shown here is derived from an EMBL/GenBank/DDBJ whole genome shotgun (WGS) entry which is preliminary data.</text>
</comment>
<name>A0A9W9MA74_9EURO</name>
<dbReference type="EMBL" id="JAPQKR010000015">
    <property type="protein sequence ID" value="KAJ5195566.1"/>
    <property type="molecule type" value="Genomic_DNA"/>
</dbReference>
<dbReference type="AlphaFoldDB" id="A0A9W9MA74"/>
<sequence>MGDSEVKNSLVDASVYLLWATAPRPSGRWTDIRSIQFQNTDTSQDSENFAWVQSSSDCSKVTVSSNNYYLSHSYRSMLASTASQTLANL</sequence>
<evidence type="ECO:0000313" key="1">
    <source>
        <dbReference type="EMBL" id="KAJ5195566.1"/>
    </source>
</evidence>